<accession>A0ABS8I2T3</accession>
<sequence length="50" mass="5832">MSFILSNSDHSFLTNRDRAVSRREDAKYAKKENRAIAQISSKSDTVTIWW</sequence>
<dbReference type="RefSeq" id="WP_229483318.1">
    <property type="nucleotide sequence ID" value="NZ_JAIVFQ010000004.1"/>
</dbReference>
<evidence type="ECO:0000313" key="1">
    <source>
        <dbReference type="EMBL" id="MCC5598505.1"/>
    </source>
</evidence>
<evidence type="ECO:0000313" key="2">
    <source>
        <dbReference type="Proteomes" id="UP001199525"/>
    </source>
</evidence>
<gene>
    <name evidence="1" type="ORF">LC586_04540</name>
</gene>
<dbReference type="Proteomes" id="UP001199525">
    <property type="component" value="Unassembled WGS sequence"/>
</dbReference>
<comment type="caution">
    <text evidence="1">The sequence shown here is derived from an EMBL/GenBank/DDBJ whole genome shotgun (WGS) entry which is preliminary data.</text>
</comment>
<keyword evidence="2" id="KW-1185">Reference proteome</keyword>
<name>A0ABS8I2T3_9NOSO</name>
<reference evidence="1 2" key="1">
    <citation type="journal article" date="2021" name="Microorganisms">
        <title>Genome Evolution of Filamentous Cyanobacterium Nostoc Species: From Facultative Symbiosis to Free Living.</title>
        <authorList>
            <person name="Huo D."/>
            <person name="Li H."/>
            <person name="Cai F."/>
            <person name="Guo X."/>
            <person name="Qiao Z."/>
            <person name="Wang W."/>
            <person name="Yu G."/>
            <person name="Li R."/>
        </authorList>
    </citation>
    <scope>NUCLEOTIDE SEQUENCE [LARGE SCALE GENOMIC DNA]</scope>
    <source>
        <strain evidence="1 2">CHAB 5714</strain>
    </source>
</reference>
<proteinExistence type="predicted"/>
<dbReference type="EMBL" id="JAIVFQ010000004">
    <property type="protein sequence ID" value="MCC5598505.1"/>
    <property type="molecule type" value="Genomic_DNA"/>
</dbReference>
<protein>
    <submittedName>
        <fullName evidence="1">Uncharacterized protein</fullName>
    </submittedName>
</protein>
<organism evidence="1 2">
    <name type="scientific">Nostoc favosum CHAB5714</name>
    <dbReference type="NCBI Taxonomy" id="2780399"/>
    <lineage>
        <taxon>Bacteria</taxon>
        <taxon>Bacillati</taxon>
        <taxon>Cyanobacteriota</taxon>
        <taxon>Cyanophyceae</taxon>
        <taxon>Nostocales</taxon>
        <taxon>Nostocaceae</taxon>
        <taxon>Nostoc</taxon>
        <taxon>Nostoc favosum</taxon>
    </lineage>
</organism>